<reference evidence="2" key="1">
    <citation type="submission" date="2021-03" db="EMBL/GenBank/DDBJ databases">
        <title>Acanthopleuribacteraceae sp. M133.</title>
        <authorList>
            <person name="Wang G."/>
        </authorList>
    </citation>
    <scope>NUCLEOTIDE SEQUENCE</scope>
    <source>
        <strain evidence="2">M133</strain>
    </source>
</reference>
<protein>
    <submittedName>
        <fullName evidence="2">Uncharacterized protein</fullName>
    </submittedName>
</protein>
<evidence type="ECO:0000313" key="3">
    <source>
        <dbReference type="Proteomes" id="UP000663929"/>
    </source>
</evidence>
<gene>
    <name evidence="2" type="ORF">J3U87_12685</name>
</gene>
<dbReference type="KEGG" id="scor:J3U87_12685"/>
<dbReference type="EMBL" id="CP071793">
    <property type="protein sequence ID" value="QTD53304.1"/>
    <property type="molecule type" value="Genomic_DNA"/>
</dbReference>
<name>A0A8A4TVZ5_SULCO</name>
<feature type="chain" id="PRO_5035296929" evidence="1">
    <location>
        <begin position="19"/>
        <end position="184"/>
    </location>
</feature>
<accession>A0A8A4TVZ5</accession>
<dbReference type="AlphaFoldDB" id="A0A8A4TVZ5"/>
<proteinExistence type="predicted"/>
<feature type="signal peptide" evidence="1">
    <location>
        <begin position="1"/>
        <end position="18"/>
    </location>
</feature>
<dbReference type="RefSeq" id="WP_237383406.1">
    <property type="nucleotide sequence ID" value="NZ_CP071793.1"/>
</dbReference>
<evidence type="ECO:0000256" key="1">
    <source>
        <dbReference type="SAM" id="SignalP"/>
    </source>
</evidence>
<keyword evidence="3" id="KW-1185">Reference proteome</keyword>
<sequence>MKWLCLLALVGTSLTLFAQSEGETKSIDGQNFTYQKGIWVHSDLGANYTVTEEFTAVHKSKKWNKWYSTGSPTLQKIMNLGPNVVFKFKGSDGQFHVYSVFANKKLVKAAVAGGSAAIATGLGGSAAGAVAAAGAGAAAGGAAASGTILGVSAGTAAAIGGAVVAGAVVVENNNDDDEASAAKR</sequence>
<dbReference type="Proteomes" id="UP000663929">
    <property type="component" value="Chromosome"/>
</dbReference>
<keyword evidence="1" id="KW-0732">Signal</keyword>
<evidence type="ECO:0000313" key="2">
    <source>
        <dbReference type="EMBL" id="QTD53304.1"/>
    </source>
</evidence>
<organism evidence="2 3">
    <name type="scientific">Sulfidibacter corallicola</name>
    <dbReference type="NCBI Taxonomy" id="2818388"/>
    <lineage>
        <taxon>Bacteria</taxon>
        <taxon>Pseudomonadati</taxon>
        <taxon>Acidobacteriota</taxon>
        <taxon>Holophagae</taxon>
        <taxon>Acanthopleuribacterales</taxon>
        <taxon>Acanthopleuribacteraceae</taxon>
        <taxon>Sulfidibacter</taxon>
    </lineage>
</organism>